<keyword evidence="2" id="KW-0732">Signal</keyword>
<dbReference type="PROSITE" id="PS51257">
    <property type="entry name" value="PROKAR_LIPOPROTEIN"/>
    <property type="match status" value="1"/>
</dbReference>
<accession>A0A6G5QNJ7</accession>
<evidence type="ECO:0000313" key="4">
    <source>
        <dbReference type="Proteomes" id="UP000502377"/>
    </source>
</evidence>
<dbReference type="RefSeq" id="WP_004320180.1">
    <property type="nucleotide sequence ID" value="NZ_CP012543.1"/>
</dbReference>
<keyword evidence="1" id="KW-0812">Transmembrane</keyword>
<organism evidence="3 4">
    <name type="scientific">Campylobacter rectus</name>
    <name type="common">Wolinella recta</name>
    <dbReference type="NCBI Taxonomy" id="203"/>
    <lineage>
        <taxon>Bacteria</taxon>
        <taxon>Pseudomonadati</taxon>
        <taxon>Campylobacterota</taxon>
        <taxon>Epsilonproteobacteria</taxon>
        <taxon>Campylobacterales</taxon>
        <taxon>Campylobacteraceae</taxon>
        <taxon>Campylobacter</taxon>
    </lineage>
</organism>
<dbReference type="EMBL" id="CP012543">
    <property type="protein sequence ID" value="QCD47323.1"/>
    <property type="molecule type" value="Genomic_DNA"/>
</dbReference>
<dbReference type="Proteomes" id="UP000502377">
    <property type="component" value="Chromosome"/>
</dbReference>
<sequence length="242" mass="26803">MYKKIVAFSAIFALLFSGCADKSASVKKIDEIQGLYAYNDGYYVVGDKYTFRLNETAKIDDAKRFYASEFANNIKDDFASICIYEDDKKMVGTYVIFLDKKLFSDERYAALKASFEMFDPSKNIQWSQAMKSFLESGYITGYYYLSGNMANISNAKRKEILTSGKFQNPIKVYTNKDCEKISTSSSRARINLGDAAMVVGIPVAGAGMIVAFPAIFAVGAAFYGTFFVGWGLGCLLGLARCS</sequence>
<keyword evidence="1" id="KW-0472">Membrane</keyword>
<feature type="chain" id="PRO_5026319665" description="Lipoprotein" evidence="2">
    <location>
        <begin position="23"/>
        <end position="242"/>
    </location>
</feature>
<evidence type="ECO:0000256" key="2">
    <source>
        <dbReference type="SAM" id="SignalP"/>
    </source>
</evidence>
<dbReference type="AlphaFoldDB" id="A0A6G5QNJ7"/>
<reference evidence="3 4" key="1">
    <citation type="submission" date="2016-07" db="EMBL/GenBank/DDBJ databases">
        <title>Comparative genomics of the Campylobacter concisus group.</title>
        <authorList>
            <person name="Miller W.G."/>
            <person name="Yee E."/>
            <person name="Chapman M.H."/>
            <person name="Huynh S."/>
            <person name="Bono J.L."/>
            <person name="On S.L.W."/>
            <person name="StLeger J."/>
            <person name="Foster G."/>
            <person name="Parker C.T."/>
        </authorList>
    </citation>
    <scope>NUCLEOTIDE SEQUENCE [LARGE SCALE GENOMIC DNA]</scope>
    <source>
        <strain evidence="3 4">ATCC 33238</strain>
    </source>
</reference>
<evidence type="ECO:0000256" key="1">
    <source>
        <dbReference type="SAM" id="Phobius"/>
    </source>
</evidence>
<proteinExistence type="predicted"/>
<evidence type="ECO:0008006" key="5">
    <source>
        <dbReference type="Google" id="ProtNLM"/>
    </source>
</evidence>
<name>A0A6G5QNJ7_CAMRE</name>
<protein>
    <recommendedName>
        <fullName evidence="5">Lipoprotein</fullName>
    </recommendedName>
</protein>
<gene>
    <name evidence="3" type="ORF">CRECT_1690</name>
</gene>
<feature type="signal peptide" evidence="2">
    <location>
        <begin position="1"/>
        <end position="22"/>
    </location>
</feature>
<evidence type="ECO:0000313" key="3">
    <source>
        <dbReference type="EMBL" id="QCD47323.1"/>
    </source>
</evidence>
<dbReference type="KEGG" id="crx:CRECT_1690"/>
<feature type="transmembrane region" description="Helical" evidence="1">
    <location>
        <begin position="214"/>
        <end position="239"/>
    </location>
</feature>
<keyword evidence="1" id="KW-1133">Transmembrane helix</keyword>